<accession>A0A0H2S5E1</accession>
<evidence type="ECO:0000256" key="1">
    <source>
        <dbReference type="SAM" id="MobiDB-lite"/>
    </source>
</evidence>
<dbReference type="InParanoid" id="A0A0H2S5E1"/>
<sequence length="239" mass="26445">MHLLPQNSISAAQRQRRNAAVVAQQLDVGEDLKLKVDVVDLVFECLSFKVRAMTDLARLIHEDCTLRRWLTMKERREKKVPDEETNEGDGSLGREGTRGHGQVGHGAVAKLSPRSFSPTLIIEPHQRSQTLEITHTTIRLIQPSSSSCSFIFELRNSSQRSEPHLLSPTHSPQTTSSAYTSIGDDPAGLKGGDDDEVRHPSPVLAIKHESRVTVSVLNPPGSIDWTRSEDLTEIVHPAI</sequence>
<proteinExistence type="predicted"/>
<evidence type="ECO:0000313" key="3">
    <source>
        <dbReference type="Proteomes" id="UP000053477"/>
    </source>
</evidence>
<dbReference type="AlphaFoldDB" id="A0A0H2S5E1"/>
<evidence type="ECO:0000313" key="2">
    <source>
        <dbReference type="EMBL" id="KLO12146.1"/>
    </source>
</evidence>
<feature type="compositionally biased region" description="Polar residues" evidence="1">
    <location>
        <begin position="168"/>
        <end position="180"/>
    </location>
</feature>
<organism evidence="2 3">
    <name type="scientific">Schizopora paradoxa</name>
    <dbReference type="NCBI Taxonomy" id="27342"/>
    <lineage>
        <taxon>Eukaryota</taxon>
        <taxon>Fungi</taxon>
        <taxon>Dikarya</taxon>
        <taxon>Basidiomycota</taxon>
        <taxon>Agaricomycotina</taxon>
        <taxon>Agaricomycetes</taxon>
        <taxon>Hymenochaetales</taxon>
        <taxon>Schizoporaceae</taxon>
        <taxon>Schizopora</taxon>
    </lineage>
</organism>
<protein>
    <submittedName>
        <fullName evidence="2">Uncharacterized protein</fullName>
    </submittedName>
</protein>
<dbReference type="EMBL" id="KQ085984">
    <property type="protein sequence ID" value="KLO12146.1"/>
    <property type="molecule type" value="Genomic_DNA"/>
</dbReference>
<name>A0A0H2S5E1_9AGAM</name>
<reference evidence="2 3" key="1">
    <citation type="submission" date="2015-04" db="EMBL/GenBank/DDBJ databases">
        <title>Complete genome sequence of Schizopora paradoxa KUC8140, a cosmopolitan wood degrader in East Asia.</title>
        <authorList>
            <consortium name="DOE Joint Genome Institute"/>
            <person name="Min B."/>
            <person name="Park H."/>
            <person name="Jang Y."/>
            <person name="Kim J.-J."/>
            <person name="Kim K.H."/>
            <person name="Pangilinan J."/>
            <person name="Lipzen A."/>
            <person name="Riley R."/>
            <person name="Grigoriev I.V."/>
            <person name="Spatafora J.W."/>
            <person name="Choi I.-G."/>
        </authorList>
    </citation>
    <scope>NUCLEOTIDE SEQUENCE [LARGE SCALE GENOMIC DNA]</scope>
    <source>
        <strain evidence="2 3">KUC8140</strain>
    </source>
</reference>
<dbReference type="Proteomes" id="UP000053477">
    <property type="component" value="Unassembled WGS sequence"/>
</dbReference>
<keyword evidence="3" id="KW-1185">Reference proteome</keyword>
<feature type="region of interest" description="Disordered" evidence="1">
    <location>
        <begin position="76"/>
        <end position="105"/>
    </location>
</feature>
<feature type="region of interest" description="Disordered" evidence="1">
    <location>
        <begin position="160"/>
        <end position="199"/>
    </location>
</feature>
<gene>
    <name evidence="2" type="ORF">SCHPADRAFT_891039</name>
</gene>